<keyword evidence="1" id="KW-0472">Membrane</keyword>
<keyword evidence="1" id="KW-0812">Transmembrane</keyword>
<reference evidence="2 3" key="1">
    <citation type="submission" date="2016-10" db="EMBL/GenBank/DDBJ databases">
        <authorList>
            <person name="de Groot N.N."/>
        </authorList>
    </citation>
    <scope>NUCLEOTIDE SEQUENCE [LARGE SCALE GENOMIC DNA]</scope>
    <source>
        <strain evidence="2 3">CGMCC 4.5598</strain>
    </source>
</reference>
<evidence type="ECO:0000256" key="1">
    <source>
        <dbReference type="SAM" id="Phobius"/>
    </source>
</evidence>
<accession>A0A1I0JS34</accession>
<sequence>MSGDRAVDGRLGAVLLWTLIWVLNAYVLLTG</sequence>
<keyword evidence="3" id="KW-1185">Reference proteome</keyword>
<name>A0A1I0JS34_9ACTN</name>
<feature type="transmembrane region" description="Helical" evidence="1">
    <location>
        <begin position="12"/>
        <end position="29"/>
    </location>
</feature>
<dbReference type="Proteomes" id="UP000199361">
    <property type="component" value="Unassembled WGS sequence"/>
</dbReference>
<evidence type="ECO:0000313" key="2">
    <source>
        <dbReference type="EMBL" id="SEU13539.1"/>
    </source>
</evidence>
<dbReference type="AlphaFoldDB" id="A0A1I0JS34"/>
<proteinExistence type="predicted"/>
<dbReference type="EMBL" id="FOHX01000006">
    <property type="protein sequence ID" value="SEU13539.1"/>
    <property type="molecule type" value="Genomic_DNA"/>
</dbReference>
<organism evidence="2 3">
    <name type="scientific">Nonomuraea wenchangensis</name>
    <dbReference type="NCBI Taxonomy" id="568860"/>
    <lineage>
        <taxon>Bacteria</taxon>
        <taxon>Bacillati</taxon>
        <taxon>Actinomycetota</taxon>
        <taxon>Actinomycetes</taxon>
        <taxon>Streptosporangiales</taxon>
        <taxon>Streptosporangiaceae</taxon>
        <taxon>Nonomuraea</taxon>
    </lineage>
</organism>
<keyword evidence="1" id="KW-1133">Transmembrane helix</keyword>
<gene>
    <name evidence="2" type="ORF">SAMN05421811_106179</name>
</gene>
<evidence type="ECO:0000313" key="3">
    <source>
        <dbReference type="Proteomes" id="UP000199361"/>
    </source>
</evidence>
<protein>
    <submittedName>
        <fullName evidence="2">Uncharacterized protein</fullName>
    </submittedName>
</protein>